<name>A0A239J0G9_9SPHN</name>
<protein>
    <recommendedName>
        <fullName evidence="3">DUF2274 domain-containing protein</fullName>
    </recommendedName>
</protein>
<reference evidence="2" key="1">
    <citation type="submission" date="2017-06" db="EMBL/GenBank/DDBJ databases">
        <authorList>
            <person name="Varghese N."/>
            <person name="Submissions S."/>
        </authorList>
    </citation>
    <scope>NUCLEOTIDE SEQUENCE [LARGE SCALE GENOMIC DNA]</scope>
    <source>
        <strain evidence="2">LNB2</strain>
    </source>
</reference>
<dbReference type="Pfam" id="PF10038">
    <property type="entry name" value="DUF2274"/>
    <property type="match status" value="1"/>
</dbReference>
<dbReference type="Proteomes" id="UP000198281">
    <property type="component" value="Unassembled WGS sequence"/>
</dbReference>
<dbReference type="AlphaFoldDB" id="A0A239J0G9"/>
<sequence length="79" mass="9023">MLKLPKLPERVPVKLSIQISPELNRTLLAYAEIYAETYGQREAMTDLVPVILQTFLEGDRHFAKAMRDRRLPVRGATNA</sequence>
<accession>A0A239J0G9</accession>
<dbReference type="EMBL" id="FZOS01000029">
    <property type="protein sequence ID" value="SNS99401.1"/>
    <property type="molecule type" value="Genomic_DNA"/>
</dbReference>
<keyword evidence="2" id="KW-1185">Reference proteome</keyword>
<dbReference type="InterPro" id="IPR018733">
    <property type="entry name" value="DUF2274"/>
</dbReference>
<evidence type="ECO:0000313" key="1">
    <source>
        <dbReference type="EMBL" id="SNS99401.1"/>
    </source>
</evidence>
<gene>
    <name evidence="1" type="ORF">SAMN06295912_12916</name>
</gene>
<evidence type="ECO:0000313" key="2">
    <source>
        <dbReference type="Proteomes" id="UP000198281"/>
    </source>
</evidence>
<organism evidence="1 2">
    <name type="scientific">Edaphosphingomonas laterariae</name>
    <dbReference type="NCBI Taxonomy" id="861865"/>
    <lineage>
        <taxon>Bacteria</taxon>
        <taxon>Pseudomonadati</taxon>
        <taxon>Pseudomonadota</taxon>
        <taxon>Alphaproteobacteria</taxon>
        <taxon>Sphingomonadales</taxon>
        <taxon>Rhizorhabdaceae</taxon>
        <taxon>Edaphosphingomonas</taxon>
    </lineage>
</organism>
<dbReference type="OrthoDB" id="9803810at2"/>
<evidence type="ECO:0008006" key="3">
    <source>
        <dbReference type="Google" id="ProtNLM"/>
    </source>
</evidence>
<dbReference type="RefSeq" id="WP_089220863.1">
    <property type="nucleotide sequence ID" value="NZ_FZOS01000029.1"/>
</dbReference>
<proteinExistence type="predicted"/>